<dbReference type="NCBIfam" id="NF009492">
    <property type="entry name" value="PRK12853.1-3"/>
    <property type="match status" value="1"/>
</dbReference>
<dbReference type="Gene3D" id="3.40.50.720">
    <property type="entry name" value="NAD(P)-binding Rossmann-like Domain"/>
    <property type="match status" value="1"/>
</dbReference>
<accession>A0A3N2C7X5</accession>
<evidence type="ECO:0000313" key="10">
    <source>
        <dbReference type="Proteomes" id="UP000266915"/>
    </source>
</evidence>
<dbReference type="PRINTS" id="PR00079">
    <property type="entry name" value="G6PDHDRGNASE"/>
</dbReference>
<feature type="region of interest" description="Disordered" evidence="6">
    <location>
        <begin position="1"/>
        <end position="27"/>
    </location>
</feature>
<dbReference type="Gene3D" id="3.30.360.10">
    <property type="entry name" value="Dihydrodipicolinate Reductase, domain 2"/>
    <property type="match status" value="1"/>
</dbReference>
<dbReference type="GO" id="GO:0005829">
    <property type="term" value="C:cytosol"/>
    <property type="evidence" value="ECO:0007669"/>
    <property type="project" value="TreeGrafter"/>
</dbReference>
<evidence type="ECO:0000256" key="1">
    <source>
        <dbReference type="ARBA" id="ARBA00004937"/>
    </source>
</evidence>
<evidence type="ECO:0000256" key="2">
    <source>
        <dbReference type="ARBA" id="ARBA00022526"/>
    </source>
</evidence>
<dbReference type="Pfam" id="PF02781">
    <property type="entry name" value="G6PD_C"/>
    <property type="match status" value="1"/>
</dbReference>
<dbReference type="GO" id="GO:0004345">
    <property type="term" value="F:glucose-6-phosphate dehydrogenase activity"/>
    <property type="evidence" value="ECO:0007669"/>
    <property type="project" value="InterPro"/>
</dbReference>
<dbReference type="AlphaFoldDB" id="A0A3N2C7X5"/>
<dbReference type="SUPFAM" id="SSF55347">
    <property type="entry name" value="Glyceraldehyde-3-phosphate dehydrogenase-like, C-terminal domain"/>
    <property type="match status" value="1"/>
</dbReference>
<comment type="caution">
    <text evidence="9">The sequence shown here is derived from an EMBL/GenBank/DDBJ whole genome shotgun (WGS) entry which is preliminary data.</text>
</comment>
<reference evidence="9 10" key="1">
    <citation type="submission" date="2018-11" db="EMBL/GenBank/DDBJ databases">
        <title>Sequencing the genomes of 1000 actinobacteria strains.</title>
        <authorList>
            <person name="Klenk H.-P."/>
        </authorList>
    </citation>
    <scope>NUCLEOTIDE SEQUENCE [LARGE SCALE GENOMIC DNA]</scope>
    <source>
        <strain evidence="9 10">DSM 14012</strain>
    </source>
</reference>
<feature type="compositionally biased region" description="Low complexity" evidence="6">
    <location>
        <begin position="1"/>
        <end position="15"/>
    </location>
</feature>
<evidence type="ECO:0000256" key="6">
    <source>
        <dbReference type="SAM" id="MobiDB-lite"/>
    </source>
</evidence>
<keyword evidence="3" id="KW-0521">NADP</keyword>
<dbReference type="Pfam" id="PF00479">
    <property type="entry name" value="G6PD_N"/>
    <property type="match status" value="1"/>
</dbReference>
<keyword evidence="10" id="KW-1185">Reference proteome</keyword>
<keyword evidence="5" id="KW-0119">Carbohydrate metabolism</keyword>
<dbReference type="InterPro" id="IPR036291">
    <property type="entry name" value="NAD(P)-bd_dom_sf"/>
</dbReference>
<evidence type="ECO:0000259" key="8">
    <source>
        <dbReference type="Pfam" id="PF02781"/>
    </source>
</evidence>
<dbReference type="GO" id="GO:0009051">
    <property type="term" value="P:pentose-phosphate shunt, oxidative branch"/>
    <property type="evidence" value="ECO:0007669"/>
    <property type="project" value="TreeGrafter"/>
</dbReference>
<proteinExistence type="predicted"/>
<dbReference type="InterPro" id="IPR022675">
    <property type="entry name" value="G6P_DH_C"/>
</dbReference>
<dbReference type="PANTHER" id="PTHR23429:SF0">
    <property type="entry name" value="GLUCOSE-6-PHOSPHATE 1-DEHYDROGENASE"/>
    <property type="match status" value="1"/>
</dbReference>
<name>A0A3N2C7X5_9MICO</name>
<gene>
    <name evidence="9" type="ORF">EDD42_3525</name>
</gene>
<dbReference type="RefSeq" id="WP_085511250.1">
    <property type="nucleotide sequence ID" value="NZ_FXAP01000002.1"/>
</dbReference>
<protein>
    <submittedName>
        <fullName evidence="9">Glucose-6-phosphate 1-dehydrogenase</fullName>
    </submittedName>
</protein>
<dbReference type="Proteomes" id="UP000266915">
    <property type="component" value="Unassembled WGS sequence"/>
</dbReference>
<dbReference type="PIRSF" id="PIRSF000110">
    <property type="entry name" value="G6PD"/>
    <property type="match status" value="1"/>
</dbReference>
<dbReference type="PANTHER" id="PTHR23429">
    <property type="entry name" value="GLUCOSE-6-PHOSPHATE 1-DEHYDROGENASE G6PD"/>
    <property type="match status" value="1"/>
</dbReference>
<evidence type="ECO:0000256" key="3">
    <source>
        <dbReference type="ARBA" id="ARBA00022857"/>
    </source>
</evidence>
<organism evidence="9 10">
    <name type="scientific">Plantibacter flavus</name>
    <dbReference type="NCBI Taxonomy" id="150123"/>
    <lineage>
        <taxon>Bacteria</taxon>
        <taxon>Bacillati</taxon>
        <taxon>Actinomycetota</taxon>
        <taxon>Actinomycetes</taxon>
        <taxon>Micrococcales</taxon>
        <taxon>Microbacteriaceae</taxon>
        <taxon>Plantibacter</taxon>
    </lineage>
</organism>
<feature type="domain" description="Glucose-6-phosphate dehydrogenase C-terminal" evidence="8">
    <location>
        <begin position="202"/>
        <end position="476"/>
    </location>
</feature>
<feature type="domain" description="Glucose-6-phosphate dehydrogenase NAD-binding" evidence="7">
    <location>
        <begin position="34"/>
        <end position="196"/>
    </location>
</feature>
<sequence length="478" mass="51431">MSDQSDTTTQPDPDTVPGIPDAESLEPTKRTIAILGANGDLAKRLLIPGLGEVVDAARDISLQIIGAARTPQPNEEWRATVRASLEGAGIGARTVDALVSTTEFIPTDASDPDELRALLDACTGSPILYIALPPSAGRKVAEALAQIDLPDDLLIAIEKPFGDDLADAQALNAALADVVPEERLWRIDHFLGNATVLGMLGLRFGNRLLEAGWNAEQIEKVEILYDEELGLEGRAAFYDQTGALRDMLQSHLLMVLALTAMERPDAVTPTDVHDRMAEVLGSVRLWKDDPSTARRARYTEGRVGDRLFPSYVDEPDVDASRETETLAQLLLQVDTPRWQGVPFVLRSGKGIGDPRREVAVHFRRSAAPTGLDAPDGHADTVLRMSLKGGAVHLDLIVTGADDVDGLRRVELEADPGAATLSAYAQVLAGLLQENTLLSVRGDIAEQCWRIVTPVVTAWAAGETPLEEYEAGSAGPTDW</sequence>
<dbReference type="GO" id="GO:0006006">
    <property type="term" value="P:glucose metabolic process"/>
    <property type="evidence" value="ECO:0007669"/>
    <property type="project" value="UniProtKB-KW"/>
</dbReference>
<keyword evidence="2" id="KW-0313">Glucose metabolism</keyword>
<dbReference type="InterPro" id="IPR022674">
    <property type="entry name" value="G6P_DH_NAD-bd"/>
</dbReference>
<evidence type="ECO:0000256" key="5">
    <source>
        <dbReference type="ARBA" id="ARBA00023277"/>
    </source>
</evidence>
<keyword evidence="4" id="KW-0560">Oxidoreductase</keyword>
<comment type="pathway">
    <text evidence="1">Carbohydrate degradation; pentose phosphate pathway; D-ribulose 5-phosphate from D-glucose 6-phosphate (oxidative stage): step 1/3.</text>
</comment>
<evidence type="ECO:0000313" key="9">
    <source>
        <dbReference type="EMBL" id="ROR83414.1"/>
    </source>
</evidence>
<evidence type="ECO:0000256" key="4">
    <source>
        <dbReference type="ARBA" id="ARBA00023002"/>
    </source>
</evidence>
<dbReference type="GO" id="GO:0050661">
    <property type="term" value="F:NADP binding"/>
    <property type="evidence" value="ECO:0007669"/>
    <property type="project" value="InterPro"/>
</dbReference>
<evidence type="ECO:0000259" key="7">
    <source>
        <dbReference type="Pfam" id="PF00479"/>
    </source>
</evidence>
<dbReference type="SUPFAM" id="SSF51735">
    <property type="entry name" value="NAD(P)-binding Rossmann-fold domains"/>
    <property type="match status" value="1"/>
</dbReference>
<dbReference type="EMBL" id="RKHL01000001">
    <property type="protein sequence ID" value="ROR83414.1"/>
    <property type="molecule type" value="Genomic_DNA"/>
</dbReference>
<dbReference type="InterPro" id="IPR001282">
    <property type="entry name" value="G6P_DH"/>
</dbReference>